<dbReference type="OrthoDB" id="17948at2759"/>
<reference evidence="4" key="2">
    <citation type="submission" date="2020-11" db="EMBL/GenBank/DDBJ databases">
        <authorList>
            <person name="Cecchin M."/>
            <person name="Marcolungo L."/>
            <person name="Rossato M."/>
            <person name="Girolomoni L."/>
            <person name="Cosentino E."/>
            <person name="Cuine S."/>
            <person name="Li-Beisson Y."/>
            <person name="Delledonne M."/>
            <person name="Ballottari M."/>
        </authorList>
    </citation>
    <scope>NUCLEOTIDE SEQUENCE</scope>
    <source>
        <strain evidence="4">211/11P</strain>
        <tissue evidence="4">Whole cell</tissue>
    </source>
</reference>
<gene>
    <name evidence="4" type="ORF">D9Q98_009376</name>
</gene>
<dbReference type="AlphaFoldDB" id="A0A9D4TPC2"/>
<evidence type="ECO:0000256" key="1">
    <source>
        <dbReference type="ARBA" id="ARBA00004123"/>
    </source>
</evidence>
<dbReference type="Pfam" id="PF01876">
    <property type="entry name" value="RNase_P_p30"/>
    <property type="match status" value="1"/>
</dbReference>
<evidence type="ECO:0000313" key="5">
    <source>
        <dbReference type="Proteomes" id="UP001055712"/>
    </source>
</evidence>
<organism evidence="4 5">
    <name type="scientific">Chlorella vulgaris</name>
    <name type="common">Green alga</name>
    <dbReference type="NCBI Taxonomy" id="3077"/>
    <lineage>
        <taxon>Eukaryota</taxon>
        <taxon>Viridiplantae</taxon>
        <taxon>Chlorophyta</taxon>
        <taxon>core chlorophytes</taxon>
        <taxon>Trebouxiophyceae</taxon>
        <taxon>Chlorellales</taxon>
        <taxon>Chlorellaceae</taxon>
        <taxon>Chlorella clade</taxon>
        <taxon>Chlorella</taxon>
    </lineage>
</organism>
<evidence type="ECO:0000256" key="2">
    <source>
        <dbReference type="ARBA" id="ARBA00007331"/>
    </source>
</evidence>
<keyword evidence="5" id="KW-1185">Reference proteome</keyword>
<dbReference type="InterPro" id="IPR016195">
    <property type="entry name" value="Pol/histidinol_Pase-like"/>
</dbReference>
<proteinExistence type="inferred from homology"/>
<dbReference type="GO" id="GO:0005655">
    <property type="term" value="C:nucleolar ribonuclease P complex"/>
    <property type="evidence" value="ECO:0007669"/>
    <property type="project" value="TreeGrafter"/>
</dbReference>
<comment type="similarity">
    <text evidence="2">Belongs to the eukaryotic/archaeal RNase P protein component 3 family.</text>
</comment>
<protein>
    <submittedName>
        <fullName evidence="4">Uncharacterized protein</fullName>
    </submittedName>
</protein>
<reference evidence="4" key="1">
    <citation type="journal article" date="2019" name="Plant J.">
        <title>Chlorella vulgaris genome assembly and annotation reveals the molecular basis for metabolic acclimation to high light conditions.</title>
        <authorList>
            <person name="Cecchin M."/>
            <person name="Marcolungo L."/>
            <person name="Rossato M."/>
            <person name="Girolomoni L."/>
            <person name="Cosentino E."/>
            <person name="Cuine S."/>
            <person name="Li-Beisson Y."/>
            <person name="Delledonne M."/>
            <person name="Ballottari M."/>
        </authorList>
    </citation>
    <scope>NUCLEOTIDE SEQUENCE</scope>
    <source>
        <strain evidence="4">211/11P</strain>
    </source>
</reference>
<keyword evidence="3" id="KW-0819">tRNA processing</keyword>
<sequence>MSLPYHDLAVSHTLLEAQTQRERVSHAVKLGWDAVGVVHQAAARLTEQQDRCAIRPVELQALLSAAHGVREALAAAEQRGRRLHGDPYSVRQLTRINIPADDPAEAQAACSSALARGYDLVAVQPSNERLFQLCCASLEVDLISLDLSRRLPYRFKPSLVKAALARGVHFEICFTPALREASLRRQLFANALALCRETRGRGIVVSSGARSYTELRGPLDVANLASLFGLTQQQALATISSSPAAVVERAATRRAYRGTLTVRIRAAEEVAAIRAQQQQEAGEAAQQQQCMDVDPVKKAMPPFKPTKFAMIAGRG</sequence>
<dbReference type="Proteomes" id="UP001055712">
    <property type="component" value="Unassembled WGS sequence"/>
</dbReference>
<name>A0A9D4TPC2_CHLVU</name>
<dbReference type="InterPro" id="IPR002738">
    <property type="entry name" value="RNase_P_p30"/>
</dbReference>
<dbReference type="Gene3D" id="3.20.20.140">
    <property type="entry name" value="Metal-dependent hydrolases"/>
    <property type="match status" value="1"/>
</dbReference>
<evidence type="ECO:0000256" key="3">
    <source>
        <dbReference type="ARBA" id="ARBA00022694"/>
    </source>
</evidence>
<dbReference type="PANTHER" id="PTHR13031">
    <property type="entry name" value="RIBONUCLEASE P SUBUNIT P30"/>
    <property type="match status" value="1"/>
</dbReference>
<comment type="caution">
    <text evidence="4">The sequence shown here is derived from an EMBL/GenBank/DDBJ whole genome shotgun (WGS) entry which is preliminary data.</text>
</comment>
<dbReference type="PANTHER" id="PTHR13031:SF0">
    <property type="entry name" value="RIBONUCLEASE P PROTEIN SUBUNIT P30"/>
    <property type="match status" value="1"/>
</dbReference>
<dbReference type="EMBL" id="SIDB01000007">
    <property type="protein sequence ID" value="KAI3430972.1"/>
    <property type="molecule type" value="Genomic_DNA"/>
</dbReference>
<dbReference type="SUPFAM" id="SSF89550">
    <property type="entry name" value="PHP domain-like"/>
    <property type="match status" value="1"/>
</dbReference>
<dbReference type="GO" id="GO:0008033">
    <property type="term" value="P:tRNA processing"/>
    <property type="evidence" value="ECO:0007669"/>
    <property type="project" value="UniProtKB-KW"/>
</dbReference>
<evidence type="ECO:0000313" key="4">
    <source>
        <dbReference type="EMBL" id="KAI3430972.1"/>
    </source>
</evidence>
<dbReference type="GO" id="GO:0003723">
    <property type="term" value="F:RNA binding"/>
    <property type="evidence" value="ECO:0007669"/>
    <property type="project" value="TreeGrafter"/>
</dbReference>
<accession>A0A9D4TPC2</accession>
<comment type="subcellular location">
    <subcellularLocation>
        <location evidence="1">Nucleus</location>
    </subcellularLocation>
</comment>